<feature type="transmembrane region" description="Helical" evidence="15">
    <location>
        <begin position="131"/>
        <end position="152"/>
    </location>
</feature>
<dbReference type="AlphaFoldDB" id="Q2QJE5"/>
<geneLocation type="mitochondrion" evidence="16"/>
<keyword evidence="6 15" id="KW-0679">Respiratory chain</keyword>
<evidence type="ECO:0000256" key="2">
    <source>
        <dbReference type="ARBA" id="ARBA00005698"/>
    </source>
</evidence>
<evidence type="ECO:0000256" key="12">
    <source>
        <dbReference type="ARBA" id="ARBA00023128"/>
    </source>
</evidence>
<dbReference type="InterPro" id="IPR001457">
    <property type="entry name" value="NADH_UbQ/plastoQ_OxRdtase_su6"/>
</dbReference>
<dbReference type="Gene3D" id="1.20.120.1200">
    <property type="entry name" value="NADH-ubiquinone/plastoquinone oxidoreductase chain 6, subunit NuoJ"/>
    <property type="match status" value="1"/>
</dbReference>
<keyword evidence="11 15" id="KW-0520">NAD</keyword>
<dbReference type="InterPro" id="IPR042106">
    <property type="entry name" value="Nuo/plastoQ_OxRdtase_6_NuoJ"/>
</dbReference>
<keyword evidence="15" id="KW-0830">Ubiquinone</keyword>
<dbReference type="EC" id="7.1.1.2" evidence="3 15"/>
<comment type="catalytic activity">
    <reaction evidence="14 15">
        <text>a ubiquinone + NADH + 5 H(+)(in) = a ubiquinol + NAD(+) + 4 H(+)(out)</text>
        <dbReference type="Rhea" id="RHEA:29091"/>
        <dbReference type="Rhea" id="RHEA-COMP:9565"/>
        <dbReference type="Rhea" id="RHEA-COMP:9566"/>
        <dbReference type="ChEBI" id="CHEBI:15378"/>
        <dbReference type="ChEBI" id="CHEBI:16389"/>
        <dbReference type="ChEBI" id="CHEBI:17976"/>
        <dbReference type="ChEBI" id="CHEBI:57540"/>
        <dbReference type="ChEBI" id="CHEBI:57945"/>
        <dbReference type="EC" id="7.1.1.2"/>
    </reaction>
</comment>
<dbReference type="PANTHER" id="PTHR11435">
    <property type="entry name" value="NADH UBIQUINONE OXIDOREDUCTASE SUBUNIT ND6"/>
    <property type="match status" value="1"/>
</dbReference>
<dbReference type="GO" id="GO:0031966">
    <property type="term" value="C:mitochondrial membrane"/>
    <property type="evidence" value="ECO:0007669"/>
    <property type="project" value="UniProtKB-SubCell"/>
</dbReference>
<proteinExistence type="inferred from homology"/>
<comment type="function">
    <text evidence="15">Core subunit of the mitochondrial membrane respiratory chain NADH dehydrogenase (Complex I) which catalyzes electron transfer from NADH through the respiratory chain, using ubiquinone as an electron acceptor. Essential for the catalytic activity and assembly of complex I.</text>
</comment>
<evidence type="ECO:0000256" key="9">
    <source>
        <dbReference type="ARBA" id="ARBA00022982"/>
    </source>
</evidence>
<name>Q2QJE5_9ECHI</name>
<evidence type="ECO:0000256" key="6">
    <source>
        <dbReference type="ARBA" id="ARBA00022660"/>
    </source>
</evidence>
<evidence type="ECO:0000256" key="1">
    <source>
        <dbReference type="ARBA" id="ARBA00004225"/>
    </source>
</evidence>
<evidence type="ECO:0000256" key="4">
    <source>
        <dbReference type="ARBA" id="ARBA00021095"/>
    </source>
</evidence>
<evidence type="ECO:0000313" key="16">
    <source>
        <dbReference type="EMBL" id="AAY51821.1"/>
    </source>
</evidence>
<feature type="transmembrane region" description="Helical" evidence="15">
    <location>
        <begin position="78"/>
        <end position="100"/>
    </location>
</feature>
<keyword evidence="7 15" id="KW-0812">Transmembrane</keyword>
<accession>Q2QJE5</accession>
<dbReference type="Pfam" id="PF00499">
    <property type="entry name" value="Oxidored_q3"/>
    <property type="match status" value="1"/>
</dbReference>
<dbReference type="InterPro" id="IPR050269">
    <property type="entry name" value="ComplexI_Subunit6"/>
</dbReference>
<keyword evidence="12 15" id="KW-0496">Mitochondrion</keyword>
<keyword evidence="5 15" id="KW-0813">Transport</keyword>
<dbReference type="GO" id="GO:0008137">
    <property type="term" value="F:NADH dehydrogenase (ubiquinone) activity"/>
    <property type="evidence" value="ECO:0007669"/>
    <property type="project" value="UniProtKB-UniRule"/>
</dbReference>
<evidence type="ECO:0000256" key="14">
    <source>
        <dbReference type="ARBA" id="ARBA00049551"/>
    </source>
</evidence>
<evidence type="ECO:0000256" key="11">
    <source>
        <dbReference type="ARBA" id="ARBA00023027"/>
    </source>
</evidence>
<sequence length="164" mass="18187">MSLYISVITLLFGSSFVFYSLSPYYSALGLAIVSISGCLILTHISASFLALILLLVYMGGMLVVFVYSSALSTDRFPYISNTAEIISLSFFIIVWTTILYNNTNWNTTNTNFNLTSLVDIEGASYLFHQSMILFFILAGYILLIALIIVLDISRGVEETSLRAL</sequence>
<protein>
    <recommendedName>
        <fullName evidence="4 15">NADH-ubiquinone oxidoreductase chain 6</fullName>
        <ecNumber evidence="3 15">7.1.1.2</ecNumber>
    </recommendedName>
</protein>
<dbReference type="PANTHER" id="PTHR11435:SF1">
    <property type="entry name" value="NADH-UBIQUINONE OXIDOREDUCTASE CHAIN 6"/>
    <property type="match status" value="1"/>
</dbReference>
<evidence type="ECO:0000256" key="10">
    <source>
        <dbReference type="ARBA" id="ARBA00022989"/>
    </source>
</evidence>
<evidence type="ECO:0000256" key="13">
    <source>
        <dbReference type="ARBA" id="ARBA00023136"/>
    </source>
</evidence>
<comment type="subcellular location">
    <subcellularLocation>
        <location evidence="1 15">Mitochondrion membrane</location>
        <topology evidence="1 15">Multi-pass membrane protein</topology>
    </subcellularLocation>
</comment>
<evidence type="ECO:0000256" key="7">
    <source>
        <dbReference type="ARBA" id="ARBA00022692"/>
    </source>
</evidence>
<evidence type="ECO:0000256" key="5">
    <source>
        <dbReference type="ARBA" id="ARBA00022448"/>
    </source>
</evidence>
<evidence type="ECO:0000256" key="8">
    <source>
        <dbReference type="ARBA" id="ARBA00022967"/>
    </source>
</evidence>
<reference evidence="16" key="1">
    <citation type="journal article" date="2006" name="Mol. Phylogenet. Evol.">
        <title>The complete mitochondrial genomes of the sea lily Gymnocrinus richeri and the feather star Phanogenia gracilis: signature nucleotide bias and unique nad4L gene rearrangement within crinoids.</title>
        <authorList>
            <person name="Scouras A."/>
            <person name="Smith M.J."/>
        </authorList>
    </citation>
    <scope>NUCLEOTIDE SEQUENCE</scope>
</reference>
<keyword evidence="8 15" id="KW-1278">Translocase</keyword>
<evidence type="ECO:0000256" key="15">
    <source>
        <dbReference type="RuleBase" id="RU004430"/>
    </source>
</evidence>
<dbReference type="EMBL" id="DQ068951">
    <property type="protein sequence ID" value="AAY51821.1"/>
    <property type="molecule type" value="Genomic_DNA"/>
</dbReference>
<keyword evidence="9 15" id="KW-0249">Electron transport</keyword>
<keyword evidence="13 15" id="KW-0472">Membrane</keyword>
<comment type="similarity">
    <text evidence="2 15">Belongs to the complex I subunit 6 family.</text>
</comment>
<keyword evidence="10 15" id="KW-1133">Transmembrane helix</keyword>
<organism evidence="16">
    <name type="scientific">Neogymnocrinus richeri</name>
    <dbReference type="NCBI Taxonomy" id="710152"/>
    <lineage>
        <taxon>Eukaryota</taxon>
        <taxon>Metazoa</taxon>
        <taxon>Echinodermata</taxon>
        <taxon>Pelmatozoa</taxon>
        <taxon>Crinoidea</taxon>
        <taxon>Articulata</taxon>
        <taxon>Cyrtocrinida</taxon>
        <taxon>Sclerocrinidae</taxon>
        <taxon>Neogymnocrinus</taxon>
    </lineage>
</organism>
<evidence type="ECO:0000256" key="3">
    <source>
        <dbReference type="ARBA" id="ARBA00012944"/>
    </source>
</evidence>
<feature type="transmembrane region" description="Helical" evidence="15">
    <location>
        <begin position="41"/>
        <end position="66"/>
    </location>
</feature>
<gene>
    <name evidence="16" type="primary">nad6</name>
</gene>